<dbReference type="Pfam" id="PF07731">
    <property type="entry name" value="Cu-oxidase_2"/>
    <property type="match status" value="1"/>
</dbReference>
<evidence type="ECO:0000256" key="4">
    <source>
        <dbReference type="SAM" id="MobiDB-lite"/>
    </source>
</evidence>
<dbReference type="Proteomes" id="UP000035763">
    <property type="component" value="Unassembled WGS sequence"/>
</dbReference>
<dbReference type="InterPro" id="IPR003961">
    <property type="entry name" value="FN3_dom"/>
</dbReference>
<gene>
    <name evidence="6" type="ORF">BN11_1520005</name>
</gene>
<dbReference type="Gene3D" id="2.60.40.10">
    <property type="entry name" value="Immunoglobulins"/>
    <property type="match status" value="7"/>
</dbReference>
<dbReference type="GO" id="GO:0005507">
    <property type="term" value="F:copper ion binding"/>
    <property type="evidence" value="ECO:0007669"/>
    <property type="project" value="InterPro"/>
</dbReference>
<reference evidence="6 7" key="1">
    <citation type="journal article" date="2013" name="ISME J.">
        <title>A metabolic model for members of the genus Tetrasphaera involved in enhanced biological phosphorus removal.</title>
        <authorList>
            <person name="Kristiansen R."/>
            <person name="Nguyen H.T.T."/>
            <person name="Saunders A.M."/>
            <person name="Nielsen J.L."/>
            <person name="Wimmer R."/>
            <person name="Le V.Q."/>
            <person name="McIlroy S.J."/>
            <person name="Petrovski S."/>
            <person name="Seviour R.J."/>
            <person name="Calteau A."/>
            <person name="Nielsen K.L."/>
            <person name="Nielsen P.H."/>
        </authorList>
    </citation>
    <scope>NUCLEOTIDE SEQUENCE [LARGE SCALE GENOMIC DNA]</scope>
    <source>
        <strain evidence="6 7">Ben110</strain>
    </source>
</reference>
<protein>
    <submittedName>
        <fullName evidence="6">Laccase family multicopper oxidase (Modular protein)</fullName>
    </submittedName>
</protein>
<evidence type="ECO:0000313" key="6">
    <source>
        <dbReference type="EMBL" id="CCH72292.1"/>
    </source>
</evidence>
<dbReference type="PROSITE" id="PS50853">
    <property type="entry name" value="FN3"/>
    <property type="match status" value="4"/>
</dbReference>
<sequence>MEFGLPDAPDGQQAKGHVEPSDMTSDGKITKVTIDDPGSGYYSAPDIAVRNGTLNDPVGWQDPMTGQNAQAATSLALDAIVTTDPGTGYDSAPTVTVTDPVGGGSGAQATVATQVGALNQIVVDAPGAGYYTGGIRKFQNQLPLPCDPANGGCPTTDSAKYIPVGVPTLKTYDSVDAEQYVIALVQYRTKFNSDIPATLVRGYVQVDTGNVPGSQHVQLFNELLDGTKVAVKDTHGNNVYGVTSPQWLGPFLQATKNKPVRVIFHNYLPKGADGDLFLPVDSSMMGSGMGPMNMSEPSSNGTVMDDVRNPSCTDMKDSMCFKDNRATLHLHGGITPWISDGTPHQWITPAGENTPWPQGVSVANVPDMSECTAADDGCMTFFYSNQQSARLMFYHDHAWGITRLNVYAGEAAGYTITDDAEKKLVSTGTIPNSASTIPLIVQDRTFVPGDDQLYDVKDGSGKVTSYGQDPTWDKNRWGGAGSFWYHHVYMPAQNPGDPSGFSAYGRWMYGPWFYPPASGTTYGPIDNPYYDPACDLDVPSTWQYKTDPFCEPKKIPGTPNISAGMEQFNDTPVVNGVAYPTVTLQPKSYRFRMLNAANDRFWNFQWYVADPDQKGPGGTLGEVKLNPDELAAAQTNPSVFPTPVRDSSTNGPDWIQIANEGGFLPAPVVIDGQQPITWNNDQTLFQFGNVDQHSLVVAPAERADVIVDFSKYAGKTLILYNDSPAAYPARVPSYDYYTGSPDLSPNGAPGVVPGYGPNTRTVMQVKIAAATPATAFNLTKLKTAFKHNVSGTGVFESSQNPIIVGQAGTANKSDALAGSSTAGNTPAGYNSAYGTSFATSGDCNSNVSATKCDGAVRINDLASHTFNTLKNRTSRNTMGMQHKAIHDEMNATNFDEYGRMTANLGVENSSPQPGNINATLYPYVNPPTELIDGTKLQYGTDKITPIATMDDGTQIWRITHNGVDTHPIHFHLYDVQVLNRVAWDNQVIWPDANELGWKDTVRMSPLMDTIVALRPIIPKTPFEVPNSIRNLNPMMPTGSTAMFNPTDMNGDPTAAVLNQLVNFGWEYVWHCHILSHEEMDMMRPQSLAVPPIKPDGVMRTNDNATNQVRISWNDNSITETSFVVQRSSDGVTWADVVVDPSPLDQPNTHGTRTVVDPTAQLDKAYKYRVVALNEVGYGGEFPSLTVKSVSDVMATPPDAPSGLTVAQDLSSVGRLGVDLSWTDNSTDETGFTVSRSTDGGATWTPVGTTLAPDTTSAADVVTRGVTYTYRVTATNAIGSTNSESASITLVKAPDDLAAASSGSSVKLTWTDSSTVEDSYVVKRSTDGTTWTTAGTVAAVSGSGSQVSYTDTSAPNDNDLQYRVDAVKGSDWDTSNVAGISFIPAPSDLTVTGAADASAALSWTNASTKASSLVVRRSSDGGTTWTTVTTLAATATSYTDTGLTRGSTYLYQVGAVGAYGTSWSASASLIVVLAPTGVNLTVTSGPVVNVTWVDAAVNETGYQVQRSTDGGITWSDVGGALPANSTSYDDTSVADGGNYAYRVGAISGADTAWSATAGPISVLKAPNDLRFSIVSGPARARLTWTDTTAYESRYDIQRSSDGGATFTTVLTKTAVGGTGTSVSVDDRNIVQGTTYYYRVVAVRTTPSGSASSNVVMVIADVPLAPTVTGSATATDTTETLKVSWNDLSNETGYQVAIGVDGTTTATTVSVAANQTSYTRTNLSKRPYYVRVRGINGFGGGAWSVWVLVPLP</sequence>
<dbReference type="GO" id="GO:0016798">
    <property type="term" value="F:hydrolase activity, acting on glycosyl bonds"/>
    <property type="evidence" value="ECO:0007669"/>
    <property type="project" value="UniProtKB-KW"/>
</dbReference>
<feature type="domain" description="Fibronectin type-III" evidence="5">
    <location>
        <begin position="1199"/>
        <end position="1295"/>
    </location>
</feature>
<keyword evidence="3" id="KW-0119">Carbohydrate metabolism</keyword>
<dbReference type="SUPFAM" id="SSF49503">
    <property type="entry name" value="Cupredoxins"/>
    <property type="match status" value="3"/>
</dbReference>
<comment type="caution">
    <text evidence="6">The sequence shown here is derived from an EMBL/GenBank/DDBJ whole genome shotgun (WGS) entry which is preliminary data.</text>
</comment>
<dbReference type="SMART" id="SM00060">
    <property type="entry name" value="FN3"/>
    <property type="match status" value="7"/>
</dbReference>
<dbReference type="GO" id="GO:0000272">
    <property type="term" value="P:polysaccharide catabolic process"/>
    <property type="evidence" value="ECO:0007669"/>
    <property type="project" value="UniProtKB-KW"/>
</dbReference>
<feature type="domain" description="Fibronectin type-III" evidence="5">
    <location>
        <begin position="1384"/>
        <end position="1475"/>
    </location>
</feature>
<feature type="region of interest" description="Disordered" evidence="4">
    <location>
        <begin position="1"/>
        <end position="42"/>
    </location>
</feature>
<dbReference type="GO" id="GO:0016491">
    <property type="term" value="F:oxidoreductase activity"/>
    <property type="evidence" value="ECO:0007669"/>
    <property type="project" value="InterPro"/>
</dbReference>
<dbReference type="InterPro" id="IPR013783">
    <property type="entry name" value="Ig-like_fold"/>
</dbReference>
<keyword evidence="3" id="KW-0624">Polysaccharide degradation</keyword>
<evidence type="ECO:0000256" key="1">
    <source>
        <dbReference type="ARBA" id="ARBA00010609"/>
    </source>
</evidence>
<evidence type="ECO:0000313" key="7">
    <source>
        <dbReference type="Proteomes" id="UP000035763"/>
    </source>
</evidence>
<comment type="similarity">
    <text evidence="1">Belongs to the multicopper oxidase family.</text>
</comment>
<dbReference type="EMBL" id="CAJA01000060">
    <property type="protein sequence ID" value="CCH72292.1"/>
    <property type="molecule type" value="Genomic_DNA"/>
</dbReference>
<keyword evidence="7" id="KW-1185">Reference proteome</keyword>
<dbReference type="Gene3D" id="2.60.40.420">
    <property type="entry name" value="Cupredoxins - blue copper proteins"/>
    <property type="match status" value="3"/>
</dbReference>
<dbReference type="InterPro" id="IPR011706">
    <property type="entry name" value="Cu-oxidase_C"/>
</dbReference>
<dbReference type="RefSeq" id="WP_053084071.1">
    <property type="nucleotide sequence ID" value="NZ_HG764815.1"/>
</dbReference>
<organism evidence="6 7">
    <name type="scientific">Nostocoides australiense Ben110</name>
    <dbReference type="NCBI Taxonomy" id="1193182"/>
    <lineage>
        <taxon>Bacteria</taxon>
        <taxon>Bacillati</taxon>
        <taxon>Actinomycetota</taxon>
        <taxon>Actinomycetes</taxon>
        <taxon>Micrococcales</taxon>
        <taxon>Intrasporangiaceae</taxon>
        <taxon>Nostocoides</taxon>
    </lineage>
</organism>
<dbReference type="InterPro" id="IPR045087">
    <property type="entry name" value="Cu-oxidase_fam"/>
</dbReference>
<evidence type="ECO:0000256" key="3">
    <source>
        <dbReference type="ARBA" id="ARBA00023326"/>
    </source>
</evidence>
<dbReference type="InterPro" id="IPR008972">
    <property type="entry name" value="Cupredoxin"/>
</dbReference>
<evidence type="ECO:0000259" key="5">
    <source>
        <dbReference type="PROSITE" id="PS50853"/>
    </source>
</evidence>
<dbReference type="STRING" id="1193182.BN11_1520005"/>
<dbReference type="CDD" id="cd00063">
    <property type="entry name" value="FN3"/>
    <property type="match status" value="3"/>
</dbReference>
<name>W6JTV6_9MICO</name>
<dbReference type="PANTHER" id="PTHR48267:SF1">
    <property type="entry name" value="BILIRUBIN OXIDASE"/>
    <property type="match status" value="1"/>
</dbReference>
<dbReference type="InterPro" id="IPR036116">
    <property type="entry name" value="FN3_sf"/>
</dbReference>
<dbReference type="PANTHER" id="PTHR48267">
    <property type="entry name" value="CUPREDOXIN SUPERFAMILY PROTEIN"/>
    <property type="match status" value="1"/>
</dbReference>
<keyword evidence="2" id="KW-0378">Hydrolase</keyword>
<keyword evidence="2" id="KW-0326">Glycosidase</keyword>
<dbReference type="SUPFAM" id="SSF49265">
    <property type="entry name" value="Fibronectin type III"/>
    <property type="match status" value="4"/>
</dbReference>
<feature type="domain" description="Fibronectin type-III" evidence="5">
    <location>
        <begin position="1660"/>
        <end position="1750"/>
    </location>
</feature>
<feature type="domain" description="Fibronectin type-III" evidence="5">
    <location>
        <begin position="1090"/>
        <end position="1191"/>
    </location>
</feature>
<evidence type="ECO:0000256" key="2">
    <source>
        <dbReference type="ARBA" id="ARBA00023295"/>
    </source>
</evidence>
<accession>W6JTV6</accession>
<proteinExistence type="inferred from homology"/>